<organism evidence="2 3">
    <name type="scientific">Rheinheimera aquimaris</name>
    <dbReference type="NCBI Taxonomy" id="412437"/>
    <lineage>
        <taxon>Bacteria</taxon>
        <taxon>Pseudomonadati</taxon>
        <taxon>Pseudomonadota</taxon>
        <taxon>Gammaproteobacteria</taxon>
        <taxon>Chromatiales</taxon>
        <taxon>Chromatiaceae</taxon>
        <taxon>Rheinheimera</taxon>
    </lineage>
</organism>
<dbReference type="EMBL" id="BAAAEO010000004">
    <property type="protein sequence ID" value="GAA0558655.1"/>
    <property type="molecule type" value="Genomic_DNA"/>
</dbReference>
<dbReference type="InterPro" id="IPR012902">
    <property type="entry name" value="N_methyl_site"/>
</dbReference>
<evidence type="ECO:0000313" key="2">
    <source>
        <dbReference type="EMBL" id="GAA0558655.1"/>
    </source>
</evidence>
<sequence>MKHHSGFTLTELMIAMLLGLLLMSMAVTAFSVASRSARQANQLAELQQNAQLVMTLFQNELANVGFWGGRSDPLAALAFPVPAAPAGDCVEQLLDSGSFPQPAQDFVTLYAQTTGAGRQLNCISNPLPQTELLQLKRLVGAKTEPGEMRQNRFYLETDWQHSRFVDGGSPMLNERYGYFPYQHLVFYLQQQRVDGATIPVLMRKRLTRNQAGNAVISTDSVLDGVERMHFEFGIDSDFDGKLNFNLATRQMPAELWSQRSGRIVSLKYHILLRARDPDQHYVNQQRYDMGIEQFVAPGDHYRRLLISSSVYFNNAAL</sequence>
<accession>A0ABN1E448</accession>
<keyword evidence="1" id="KW-1133">Transmembrane helix</keyword>
<dbReference type="InterPro" id="IPR032092">
    <property type="entry name" value="PilW"/>
</dbReference>
<gene>
    <name evidence="2" type="ORF">GCM10009098_28290</name>
</gene>
<feature type="transmembrane region" description="Helical" evidence="1">
    <location>
        <begin position="12"/>
        <end position="33"/>
    </location>
</feature>
<dbReference type="InterPro" id="IPR045584">
    <property type="entry name" value="Pilin-like"/>
</dbReference>
<protein>
    <submittedName>
        <fullName evidence="2">PilW family protein</fullName>
    </submittedName>
</protein>
<dbReference type="SUPFAM" id="SSF54523">
    <property type="entry name" value="Pili subunits"/>
    <property type="match status" value="1"/>
</dbReference>
<dbReference type="Proteomes" id="UP001501169">
    <property type="component" value="Unassembled WGS sequence"/>
</dbReference>
<keyword evidence="3" id="KW-1185">Reference proteome</keyword>
<reference evidence="2 3" key="1">
    <citation type="journal article" date="2019" name="Int. J. Syst. Evol. Microbiol.">
        <title>The Global Catalogue of Microorganisms (GCM) 10K type strain sequencing project: providing services to taxonomists for standard genome sequencing and annotation.</title>
        <authorList>
            <consortium name="The Broad Institute Genomics Platform"/>
            <consortium name="The Broad Institute Genome Sequencing Center for Infectious Disease"/>
            <person name="Wu L."/>
            <person name="Ma J."/>
        </authorList>
    </citation>
    <scope>NUCLEOTIDE SEQUENCE [LARGE SCALE GENOMIC DNA]</scope>
    <source>
        <strain evidence="2 3">JCM 14331</strain>
    </source>
</reference>
<proteinExistence type="predicted"/>
<dbReference type="NCBIfam" id="TIGR02532">
    <property type="entry name" value="IV_pilin_GFxxxE"/>
    <property type="match status" value="1"/>
</dbReference>
<dbReference type="RefSeq" id="WP_226767504.1">
    <property type="nucleotide sequence ID" value="NZ_BAAAEO010000004.1"/>
</dbReference>
<evidence type="ECO:0000256" key="1">
    <source>
        <dbReference type="SAM" id="Phobius"/>
    </source>
</evidence>
<dbReference type="Pfam" id="PF16074">
    <property type="entry name" value="PilW"/>
    <property type="match status" value="1"/>
</dbReference>
<dbReference type="Pfam" id="PF07963">
    <property type="entry name" value="N_methyl"/>
    <property type="match status" value="1"/>
</dbReference>
<evidence type="ECO:0000313" key="3">
    <source>
        <dbReference type="Proteomes" id="UP001501169"/>
    </source>
</evidence>
<name>A0ABN1E448_9GAMM</name>
<keyword evidence="1" id="KW-0472">Membrane</keyword>
<keyword evidence="1" id="KW-0812">Transmembrane</keyword>
<comment type="caution">
    <text evidence="2">The sequence shown here is derived from an EMBL/GenBank/DDBJ whole genome shotgun (WGS) entry which is preliminary data.</text>
</comment>